<proteinExistence type="predicted"/>
<evidence type="ECO:0000313" key="2">
    <source>
        <dbReference type="Proteomes" id="UP001597546"/>
    </source>
</evidence>
<evidence type="ECO:0008006" key="3">
    <source>
        <dbReference type="Google" id="ProtNLM"/>
    </source>
</evidence>
<comment type="caution">
    <text evidence="1">The sequence shown here is derived from an EMBL/GenBank/DDBJ whole genome shotgun (WGS) entry which is preliminary data.</text>
</comment>
<sequence>MKKQFIIIAGIVLAFSACKKDSTPKSTQLLKKLTLIDNGDTTITNLTYDNSKKMTLFKANDGTESKFTYTGEKLTVLEIKLDANNKTKLEITYDGAKAKTAVNTIYQNNEVKFTYKVAYTTDASNRVTEILIKNNENTSTIGKHVFSYVNNNVSKIQSYVGETLTTTRDFTYGTKKSPFLNSNLKHVVDVSLAQFYSANEIVKQKYNIGNVEREIINSYTFDSQNFPLTANVSEKVIPSGTPEVTKLVFGY</sequence>
<dbReference type="Proteomes" id="UP001597546">
    <property type="component" value="Unassembled WGS sequence"/>
</dbReference>
<accession>A0ABW5TXL4</accession>
<dbReference type="Gene3D" id="2.180.10.10">
    <property type="entry name" value="RHS repeat-associated core"/>
    <property type="match status" value="1"/>
</dbReference>
<organism evidence="1 2">
    <name type="scientific">Pedobacter alpinus</name>
    <dbReference type="NCBI Taxonomy" id="1590643"/>
    <lineage>
        <taxon>Bacteria</taxon>
        <taxon>Pseudomonadati</taxon>
        <taxon>Bacteroidota</taxon>
        <taxon>Sphingobacteriia</taxon>
        <taxon>Sphingobacteriales</taxon>
        <taxon>Sphingobacteriaceae</taxon>
        <taxon>Pedobacter</taxon>
    </lineage>
</organism>
<dbReference type="EMBL" id="JBHULV010000057">
    <property type="protein sequence ID" value="MFD2733577.1"/>
    <property type="molecule type" value="Genomic_DNA"/>
</dbReference>
<dbReference type="PROSITE" id="PS51257">
    <property type="entry name" value="PROKAR_LIPOPROTEIN"/>
    <property type="match status" value="1"/>
</dbReference>
<keyword evidence="2" id="KW-1185">Reference proteome</keyword>
<dbReference type="RefSeq" id="WP_379045422.1">
    <property type="nucleotide sequence ID" value="NZ_JBHSKW010000054.1"/>
</dbReference>
<reference evidence="2" key="1">
    <citation type="journal article" date="2019" name="Int. J. Syst. Evol. Microbiol.">
        <title>The Global Catalogue of Microorganisms (GCM) 10K type strain sequencing project: providing services to taxonomists for standard genome sequencing and annotation.</title>
        <authorList>
            <consortium name="The Broad Institute Genomics Platform"/>
            <consortium name="The Broad Institute Genome Sequencing Center for Infectious Disease"/>
            <person name="Wu L."/>
            <person name="Ma J."/>
        </authorList>
    </citation>
    <scope>NUCLEOTIDE SEQUENCE [LARGE SCALE GENOMIC DNA]</scope>
    <source>
        <strain evidence="2">KCTC 42456</strain>
    </source>
</reference>
<name>A0ABW5TXL4_9SPHI</name>
<gene>
    <name evidence="1" type="ORF">ACFSSE_17850</name>
</gene>
<evidence type="ECO:0000313" key="1">
    <source>
        <dbReference type="EMBL" id="MFD2733577.1"/>
    </source>
</evidence>
<protein>
    <recommendedName>
        <fullName evidence="3">DUF4595 domain-containing protein</fullName>
    </recommendedName>
</protein>